<evidence type="ECO:0000256" key="2">
    <source>
        <dbReference type="ARBA" id="ARBA00007581"/>
    </source>
</evidence>
<evidence type="ECO:0000256" key="3">
    <source>
        <dbReference type="ARBA" id="ARBA00022723"/>
    </source>
</evidence>
<dbReference type="SUPFAM" id="SSF53213">
    <property type="entry name" value="LigB-like"/>
    <property type="match status" value="1"/>
</dbReference>
<dbReference type="GO" id="GO:0016702">
    <property type="term" value="F:oxidoreductase activity, acting on single donors with incorporation of molecular oxygen, incorporation of two atoms of oxygen"/>
    <property type="evidence" value="ECO:0007669"/>
    <property type="project" value="UniProtKB-ARBA"/>
</dbReference>
<keyword evidence="3" id="KW-0479">Metal-binding</keyword>
<keyword evidence="5" id="KW-0560">Oxidoreductase</keyword>
<evidence type="ECO:0000259" key="6">
    <source>
        <dbReference type="Pfam" id="PF02900"/>
    </source>
</evidence>
<evidence type="ECO:0000313" key="7">
    <source>
        <dbReference type="EMBL" id="GIQ71095.1"/>
    </source>
</evidence>
<comment type="caution">
    <text evidence="7">The sequence shown here is derived from an EMBL/GenBank/DDBJ whole genome shotgun (WGS) entry which is preliminary data.</text>
</comment>
<dbReference type="AlphaFoldDB" id="A0A8J4H790"/>
<dbReference type="RefSeq" id="WP_213413898.1">
    <property type="nucleotide sequence ID" value="NZ_BOVK01000069.1"/>
</dbReference>
<feature type="domain" description="Extradiol ring-cleavage dioxygenase class III enzyme subunit B" evidence="6">
    <location>
        <begin position="22"/>
        <end position="251"/>
    </location>
</feature>
<dbReference type="GO" id="GO:0008270">
    <property type="term" value="F:zinc ion binding"/>
    <property type="evidence" value="ECO:0007669"/>
    <property type="project" value="InterPro"/>
</dbReference>
<dbReference type="EMBL" id="BOVK01000069">
    <property type="protein sequence ID" value="GIQ71095.1"/>
    <property type="molecule type" value="Genomic_DNA"/>
</dbReference>
<evidence type="ECO:0000256" key="4">
    <source>
        <dbReference type="ARBA" id="ARBA00022833"/>
    </source>
</evidence>
<protein>
    <submittedName>
        <fullName evidence="7">Dioxygenase</fullName>
    </submittedName>
</protein>
<evidence type="ECO:0000313" key="8">
    <source>
        <dbReference type="Proteomes" id="UP000677918"/>
    </source>
</evidence>
<comment type="cofactor">
    <cofactor evidence="1">
        <name>Zn(2+)</name>
        <dbReference type="ChEBI" id="CHEBI:29105"/>
    </cofactor>
</comment>
<gene>
    <name evidence="7" type="ORF">XYCOK13_39190</name>
</gene>
<name>A0A8J4H790_9BACL</name>
<reference evidence="7" key="1">
    <citation type="submission" date="2021-04" db="EMBL/GenBank/DDBJ databases">
        <title>Draft genome sequence of Xylanibacillus composti strain K13.</title>
        <authorList>
            <person name="Uke A."/>
            <person name="Chhe C."/>
            <person name="Baramee S."/>
            <person name="Kosugi A."/>
        </authorList>
    </citation>
    <scope>NUCLEOTIDE SEQUENCE</scope>
    <source>
        <strain evidence="7">K13</strain>
    </source>
</reference>
<dbReference type="PIRSF" id="PIRSF006157">
    <property type="entry name" value="Doxgns_DODA"/>
    <property type="match status" value="1"/>
</dbReference>
<sequence length="253" mass="28427">MPSFFIAHGSPSLALEENAYTQDLNALTERYDKPEAVVLFTAHWESPVTTISWRDSAYDTIHDFGGFQPELYAMRYPAKGSTAVAAEVERLLQQDGLESRRNEDRGLDHGAWVVLHHLWPDADVPVVQLSVNPFLPPERQYAIGRALAPLKERGVWIIGSGGTVHNLRMISWGAERAEEWAVAFDDWLLARTMAWDTDALFDYRSLAPHAVQAVPSAEHFVPYVLAMGSGDQKPELLHRSYGYGTLSHLLVRF</sequence>
<dbReference type="PANTHER" id="PTHR30096:SF0">
    <property type="entry name" value="4,5-DOPA DIOXYGENASE EXTRADIOL-LIKE PROTEIN"/>
    <property type="match status" value="1"/>
</dbReference>
<dbReference type="Pfam" id="PF02900">
    <property type="entry name" value="LigB"/>
    <property type="match status" value="1"/>
</dbReference>
<comment type="similarity">
    <text evidence="2">Belongs to the DODA-type extradiol aromatic ring-opening dioxygenase family.</text>
</comment>
<dbReference type="Gene3D" id="3.40.830.10">
    <property type="entry name" value="LigB-like"/>
    <property type="match status" value="1"/>
</dbReference>
<dbReference type="InterPro" id="IPR004183">
    <property type="entry name" value="Xdiol_dOase_suB"/>
</dbReference>
<keyword evidence="7" id="KW-0223">Dioxygenase</keyword>
<proteinExistence type="inferred from homology"/>
<keyword evidence="8" id="KW-1185">Reference proteome</keyword>
<accession>A0A8J4H790</accession>
<dbReference type="InterPro" id="IPR014436">
    <property type="entry name" value="Extradiol_dOase_DODA"/>
</dbReference>
<organism evidence="7 8">
    <name type="scientific">Xylanibacillus composti</name>
    <dbReference type="NCBI Taxonomy" id="1572762"/>
    <lineage>
        <taxon>Bacteria</taxon>
        <taxon>Bacillati</taxon>
        <taxon>Bacillota</taxon>
        <taxon>Bacilli</taxon>
        <taxon>Bacillales</taxon>
        <taxon>Paenibacillaceae</taxon>
        <taxon>Xylanibacillus</taxon>
    </lineage>
</organism>
<evidence type="ECO:0000256" key="5">
    <source>
        <dbReference type="ARBA" id="ARBA00023002"/>
    </source>
</evidence>
<evidence type="ECO:0000256" key="1">
    <source>
        <dbReference type="ARBA" id="ARBA00001947"/>
    </source>
</evidence>
<dbReference type="GO" id="GO:0008198">
    <property type="term" value="F:ferrous iron binding"/>
    <property type="evidence" value="ECO:0007669"/>
    <property type="project" value="InterPro"/>
</dbReference>
<keyword evidence="4" id="KW-0862">Zinc</keyword>
<dbReference type="Proteomes" id="UP000677918">
    <property type="component" value="Unassembled WGS sequence"/>
</dbReference>
<dbReference type="CDD" id="cd07363">
    <property type="entry name" value="45_DOPA_Dioxygenase"/>
    <property type="match status" value="1"/>
</dbReference>
<dbReference type="PANTHER" id="PTHR30096">
    <property type="entry name" value="4,5-DOPA DIOXYGENASE EXTRADIOL-LIKE PROTEIN"/>
    <property type="match status" value="1"/>
</dbReference>